<keyword evidence="2" id="KW-0436">Ligase</keyword>
<keyword evidence="3" id="KW-0547">Nucleotide-binding</keyword>
<organism evidence="5 6">
    <name type="scientific">Microdochium trichocladiopsis</name>
    <dbReference type="NCBI Taxonomy" id="1682393"/>
    <lineage>
        <taxon>Eukaryota</taxon>
        <taxon>Fungi</taxon>
        <taxon>Dikarya</taxon>
        <taxon>Ascomycota</taxon>
        <taxon>Pezizomycotina</taxon>
        <taxon>Sordariomycetes</taxon>
        <taxon>Xylariomycetidae</taxon>
        <taxon>Xylariales</taxon>
        <taxon>Microdochiaceae</taxon>
        <taxon>Microdochium</taxon>
    </lineage>
</organism>
<dbReference type="InterPro" id="IPR011095">
    <property type="entry name" value="Dala_Dala_lig_C"/>
</dbReference>
<keyword evidence="6" id="KW-1185">Reference proteome</keyword>
<dbReference type="RefSeq" id="XP_046014853.1">
    <property type="nucleotide sequence ID" value="XM_046163435.1"/>
</dbReference>
<dbReference type="OrthoDB" id="422362at2759"/>
<accession>A0A9P8YBD1</accession>
<dbReference type="AlphaFoldDB" id="A0A9P8YBD1"/>
<dbReference type="GO" id="GO:0005524">
    <property type="term" value="F:ATP binding"/>
    <property type="evidence" value="ECO:0007669"/>
    <property type="project" value="UniProtKB-UniRule"/>
</dbReference>
<keyword evidence="3" id="KW-0067">ATP-binding</keyword>
<comment type="caution">
    <text evidence="5">The sequence shown here is derived from an EMBL/GenBank/DDBJ whole genome shotgun (WGS) entry which is preliminary data.</text>
</comment>
<dbReference type="PROSITE" id="PS50975">
    <property type="entry name" value="ATP_GRASP"/>
    <property type="match status" value="1"/>
</dbReference>
<evidence type="ECO:0000256" key="2">
    <source>
        <dbReference type="ARBA" id="ARBA00022598"/>
    </source>
</evidence>
<protein>
    <recommendedName>
        <fullName evidence="4">ATP-grasp domain-containing protein</fullName>
    </recommendedName>
</protein>
<evidence type="ECO:0000313" key="6">
    <source>
        <dbReference type="Proteomes" id="UP000756346"/>
    </source>
</evidence>
<evidence type="ECO:0000259" key="4">
    <source>
        <dbReference type="PROSITE" id="PS50975"/>
    </source>
</evidence>
<feature type="domain" description="ATP-grasp" evidence="4">
    <location>
        <begin position="171"/>
        <end position="435"/>
    </location>
</feature>
<evidence type="ECO:0000256" key="1">
    <source>
        <dbReference type="ARBA" id="ARBA00010871"/>
    </source>
</evidence>
<dbReference type="Pfam" id="PF07478">
    <property type="entry name" value="Dala_Dala_lig_C"/>
    <property type="match status" value="1"/>
</dbReference>
<sequence>MTTSSPIRVAVLYQAIDPPVVNGVKKPMKPGGYKDSSADIAYCLSTSKPSASSASQDIAAISVVTPVAHPDVHENDDYAWCFPDTEAGILDAIAKGATHLWANTILFASHPLQTSVRIDAFAADVKVIGQPPLQVEMFDDKEVVNDMLRQQGCFTMPKGWTLCDPNTSASASSSSSSSVPSVGTASTNIDDATLRQYIASLSLPYPVVGKPIRGRGSHGVRVCHSLDEMVTHAAALFAESPRIMVEEFLEGEEGTVTVVPLPKSSDTAATATTELPAEAREGKQYSALPVVQRNNHHAGIAPYNGTVAVSTNSRAITAAEAAQDPAYALVQRECERAAELLQPTGVIRIDVRRRHRQPEIQSHSVNGDRGIHGAGPDDGDIGDPVQERFYLFDLNVKPNLTGPGRPGRDDQACLSLLAAQELGWDYGRLLREMLATAVPLDELRRRKPADLSGANTASAS</sequence>
<dbReference type="InterPro" id="IPR011761">
    <property type="entry name" value="ATP-grasp"/>
</dbReference>
<dbReference type="Gene3D" id="3.30.1490.20">
    <property type="entry name" value="ATP-grasp fold, A domain"/>
    <property type="match status" value="1"/>
</dbReference>
<dbReference type="Proteomes" id="UP000756346">
    <property type="component" value="Unassembled WGS sequence"/>
</dbReference>
<dbReference type="PANTHER" id="PTHR23132">
    <property type="entry name" value="D-ALANINE--D-ALANINE LIGASE"/>
    <property type="match status" value="1"/>
</dbReference>
<reference evidence="5" key="1">
    <citation type="journal article" date="2021" name="Nat. Commun.">
        <title>Genetic determinants of endophytism in the Arabidopsis root mycobiome.</title>
        <authorList>
            <person name="Mesny F."/>
            <person name="Miyauchi S."/>
            <person name="Thiergart T."/>
            <person name="Pickel B."/>
            <person name="Atanasova L."/>
            <person name="Karlsson M."/>
            <person name="Huettel B."/>
            <person name="Barry K.W."/>
            <person name="Haridas S."/>
            <person name="Chen C."/>
            <person name="Bauer D."/>
            <person name="Andreopoulos W."/>
            <person name="Pangilinan J."/>
            <person name="LaButti K."/>
            <person name="Riley R."/>
            <person name="Lipzen A."/>
            <person name="Clum A."/>
            <person name="Drula E."/>
            <person name="Henrissat B."/>
            <person name="Kohler A."/>
            <person name="Grigoriev I.V."/>
            <person name="Martin F.M."/>
            <person name="Hacquard S."/>
        </authorList>
    </citation>
    <scope>NUCLEOTIDE SEQUENCE</scope>
    <source>
        <strain evidence="5">MPI-CAGE-CH-0230</strain>
    </source>
</reference>
<dbReference type="SUPFAM" id="SSF56059">
    <property type="entry name" value="Glutathione synthetase ATP-binding domain-like"/>
    <property type="match status" value="1"/>
</dbReference>
<dbReference type="GO" id="GO:0008716">
    <property type="term" value="F:D-alanine-D-alanine ligase activity"/>
    <property type="evidence" value="ECO:0007669"/>
    <property type="project" value="InterPro"/>
</dbReference>
<proteinExistence type="inferred from homology"/>
<dbReference type="GO" id="GO:0046872">
    <property type="term" value="F:metal ion binding"/>
    <property type="evidence" value="ECO:0007669"/>
    <property type="project" value="InterPro"/>
</dbReference>
<gene>
    <name evidence="5" type="ORF">B0I36DRAFT_83912</name>
</gene>
<evidence type="ECO:0000313" key="5">
    <source>
        <dbReference type="EMBL" id="KAH7034760.1"/>
    </source>
</evidence>
<dbReference type="PANTHER" id="PTHR23132:SF23">
    <property type="entry name" value="D-ALANINE--D-ALANINE LIGASE B"/>
    <property type="match status" value="1"/>
</dbReference>
<comment type="similarity">
    <text evidence="1">Belongs to the D-alanine--D-alanine ligase family.</text>
</comment>
<dbReference type="GeneID" id="70192981"/>
<name>A0A9P8YBD1_9PEZI</name>
<dbReference type="EMBL" id="JAGTJQ010000003">
    <property type="protein sequence ID" value="KAH7034760.1"/>
    <property type="molecule type" value="Genomic_DNA"/>
</dbReference>
<dbReference type="Gene3D" id="3.30.470.20">
    <property type="entry name" value="ATP-grasp fold, B domain"/>
    <property type="match status" value="1"/>
</dbReference>
<dbReference type="InterPro" id="IPR013815">
    <property type="entry name" value="ATP_grasp_subdomain_1"/>
</dbReference>
<evidence type="ECO:0000256" key="3">
    <source>
        <dbReference type="PROSITE-ProRule" id="PRU00409"/>
    </source>
</evidence>